<sequence length="81" mass="9559">MEAWKNLSYCTTTPTEAIFPTSRHLMTTSQDFFIPLLLITQINYIRHHLEWENDLTSSMCFSIKAKLEFLPFEVKLSFIDI</sequence>
<dbReference type="Proteomes" id="UP000183832">
    <property type="component" value="Unassembled WGS sequence"/>
</dbReference>
<evidence type="ECO:0000313" key="2">
    <source>
        <dbReference type="Proteomes" id="UP000183832"/>
    </source>
</evidence>
<gene>
    <name evidence="1" type="ORF">CLUMA_CG013901</name>
</gene>
<proteinExistence type="predicted"/>
<organism evidence="1 2">
    <name type="scientific">Clunio marinus</name>
    <dbReference type="NCBI Taxonomy" id="568069"/>
    <lineage>
        <taxon>Eukaryota</taxon>
        <taxon>Metazoa</taxon>
        <taxon>Ecdysozoa</taxon>
        <taxon>Arthropoda</taxon>
        <taxon>Hexapoda</taxon>
        <taxon>Insecta</taxon>
        <taxon>Pterygota</taxon>
        <taxon>Neoptera</taxon>
        <taxon>Endopterygota</taxon>
        <taxon>Diptera</taxon>
        <taxon>Nematocera</taxon>
        <taxon>Chironomoidea</taxon>
        <taxon>Chironomidae</taxon>
        <taxon>Clunio</taxon>
    </lineage>
</organism>
<accession>A0A1J1IQ61</accession>
<keyword evidence="2" id="KW-1185">Reference proteome</keyword>
<evidence type="ECO:0000313" key="1">
    <source>
        <dbReference type="EMBL" id="CRL00641.1"/>
    </source>
</evidence>
<protein>
    <submittedName>
        <fullName evidence="1">CLUMA_CG013901, isoform A</fullName>
    </submittedName>
</protein>
<dbReference type="AlphaFoldDB" id="A0A1J1IQ61"/>
<name>A0A1J1IQ61_9DIPT</name>
<reference evidence="1 2" key="1">
    <citation type="submission" date="2015-04" db="EMBL/GenBank/DDBJ databases">
        <authorList>
            <person name="Syromyatnikov M.Y."/>
            <person name="Popov V.N."/>
        </authorList>
    </citation>
    <scope>NUCLEOTIDE SEQUENCE [LARGE SCALE GENOMIC DNA]</scope>
</reference>
<dbReference type="EMBL" id="CVRI01000054">
    <property type="protein sequence ID" value="CRL00641.1"/>
    <property type="molecule type" value="Genomic_DNA"/>
</dbReference>